<proteinExistence type="predicted"/>
<dbReference type="Proteomes" id="UP000011939">
    <property type="component" value="Unassembled WGS sequence"/>
</dbReference>
<protein>
    <submittedName>
        <fullName evidence="1">Uncharacterized protein</fullName>
    </submittedName>
</protein>
<organism evidence="1 2">
    <name type="scientific">Campylobacter showae CSUNSWCD</name>
    <dbReference type="NCBI Taxonomy" id="1244083"/>
    <lineage>
        <taxon>Bacteria</taxon>
        <taxon>Pseudomonadati</taxon>
        <taxon>Campylobacterota</taxon>
        <taxon>Epsilonproteobacteria</taxon>
        <taxon>Campylobacterales</taxon>
        <taxon>Campylobacteraceae</taxon>
        <taxon>Campylobacter</taxon>
    </lineage>
</organism>
<reference evidence="1 2" key="1">
    <citation type="journal article" date="2013" name="Genome Announc.">
        <title>Genome Sequence of Campylobacter showae UNSWCD, Isolated from a Patient with Crohn's Disease.</title>
        <authorList>
            <person name="Tay A.P."/>
            <person name="Kaakoush N.O."/>
            <person name="Deshpande N.P."/>
            <person name="Chen Z."/>
            <person name="Mitchell H."/>
            <person name="Wilkins M.R."/>
        </authorList>
    </citation>
    <scope>NUCLEOTIDE SEQUENCE [LARGE SCALE GENOMIC DNA]</scope>
    <source>
        <strain evidence="1 2">CSUNSWCD</strain>
    </source>
</reference>
<name>M5II04_9BACT</name>
<dbReference type="AlphaFoldDB" id="M5II04"/>
<dbReference type="EMBL" id="AMZQ01000001">
    <property type="protein sequence ID" value="EKU12177.1"/>
    <property type="molecule type" value="Genomic_DNA"/>
</dbReference>
<evidence type="ECO:0000313" key="2">
    <source>
        <dbReference type="Proteomes" id="UP000011939"/>
    </source>
</evidence>
<accession>M5II04</accession>
<dbReference type="PATRIC" id="fig|1244083.3.peg.120"/>
<gene>
    <name evidence="1" type="ORF">CSUNSWCD_117</name>
</gene>
<comment type="caution">
    <text evidence="1">The sequence shown here is derived from an EMBL/GenBank/DDBJ whole genome shotgun (WGS) entry which is preliminary data.</text>
</comment>
<evidence type="ECO:0000313" key="1">
    <source>
        <dbReference type="EMBL" id="EKU12177.1"/>
    </source>
</evidence>
<sequence>MRRRDYFNGKDKPLNEHPLKTASARARLSTTMQIAAL</sequence>